<evidence type="ECO:0000256" key="2">
    <source>
        <dbReference type="SAM" id="Phobius"/>
    </source>
</evidence>
<evidence type="ECO:0000313" key="3">
    <source>
        <dbReference type="EMBL" id="KAI9638304.1"/>
    </source>
</evidence>
<feature type="compositionally biased region" description="Low complexity" evidence="1">
    <location>
        <begin position="17"/>
        <end position="28"/>
    </location>
</feature>
<keyword evidence="4" id="KW-1185">Reference proteome</keyword>
<dbReference type="SUPFAM" id="SSF53448">
    <property type="entry name" value="Nucleotide-diphospho-sugar transferases"/>
    <property type="match status" value="1"/>
</dbReference>
<accession>A0AA38HG93</accession>
<protein>
    <submittedName>
        <fullName evidence="3">Uncharacterized protein</fullName>
    </submittedName>
</protein>
<feature type="transmembrane region" description="Helical" evidence="2">
    <location>
        <begin position="34"/>
        <end position="51"/>
    </location>
</feature>
<sequence>MFGSSTPAYAPLPADGTSPRHTPPTRTSRNIRRATIISLLVLALIVGLGGYDASRPESHTKALLAQTGLVKPDLGLGPVSQHRELVSVVLMVGGNDHGIVDVMRAVLAMTVGPYELIGELKVDKSDAGVFTEPKDQSQRISAILAQHHLDARVDRLGRGLTRYKAINATSGAISLGISQAKGKHIAILNANDQVYEYGWDRILLTGLKSDPSLLAVSGKAAANAQFKDGKLSLTDVKGELERKDHISMPSPHIEIRDVALRSPIMYDASKAEKLLWFDADMEVEGLGDVDMCLRGAAFDYTCGFYPVSTKTKEEWKPVPGSLIIGNDSVVSAGPIMDLPEAKHTIATLPASPREIEDIPRTIVTAFSGNHQNTVQQWYRTLHQSPHTRYIAYILPSDVMVDPETYAAWQGVEIRVFDFSRWPDWMDVTRARGEYAWKGVIVEEVIRDYGGLVFWMDAGNEITEDFTQTWREVADLGMFSISVGGPIDLWTHPGTVAYLSLPPSIMGENNCNGAMWAVNSQHFDAMNKIIRPYISCVMTRECVAPLGSNRSNHRQDQAALSALIHLHGYKCDSHAPIRMGGDAPGDGSKFCQDENGNWGEC</sequence>
<evidence type="ECO:0000256" key="1">
    <source>
        <dbReference type="SAM" id="MobiDB-lite"/>
    </source>
</evidence>
<dbReference type="InterPro" id="IPR029044">
    <property type="entry name" value="Nucleotide-diphossugar_trans"/>
</dbReference>
<organism evidence="3 4">
    <name type="scientific">Dioszegia hungarica</name>
    <dbReference type="NCBI Taxonomy" id="4972"/>
    <lineage>
        <taxon>Eukaryota</taxon>
        <taxon>Fungi</taxon>
        <taxon>Dikarya</taxon>
        <taxon>Basidiomycota</taxon>
        <taxon>Agaricomycotina</taxon>
        <taxon>Tremellomycetes</taxon>
        <taxon>Tremellales</taxon>
        <taxon>Bulleribasidiaceae</taxon>
        <taxon>Dioszegia</taxon>
    </lineage>
</organism>
<keyword evidence="2" id="KW-1133">Transmembrane helix</keyword>
<dbReference type="PANTHER" id="PTHR31389">
    <property type="entry name" value="LD39211P"/>
    <property type="match status" value="1"/>
</dbReference>
<dbReference type="PANTHER" id="PTHR31389:SF4">
    <property type="entry name" value="LD39211P"/>
    <property type="match status" value="1"/>
</dbReference>
<dbReference type="Gene3D" id="3.90.550.10">
    <property type="entry name" value="Spore Coat Polysaccharide Biosynthesis Protein SpsA, Chain A"/>
    <property type="match status" value="1"/>
</dbReference>
<dbReference type="Proteomes" id="UP001164286">
    <property type="component" value="Unassembled WGS sequence"/>
</dbReference>
<comment type="caution">
    <text evidence="3">The sequence shown here is derived from an EMBL/GenBank/DDBJ whole genome shotgun (WGS) entry which is preliminary data.</text>
</comment>
<proteinExistence type="predicted"/>
<evidence type="ECO:0000313" key="4">
    <source>
        <dbReference type="Proteomes" id="UP001164286"/>
    </source>
</evidence>
<dbReference type="RefSeq" id="XP_052948081.1">
    <property type="nucleotide sequence ID" value="XM_053092117.1"/>
</dbReference>
<dbReference type="GeneID" id="77731322"/>
<keyword evidence="2" id="KW-0812">Transmembrane</keyword>
<name>A0AA38HG93_9TREE</name>
<reference evidence="3" key="1">
    <citation type="journal article" date="2022" name="G3 (Bethesda)">
        <title>High quality genome of the basidiomycete yeast Dioszegia hungarica PDD-24b-2 isolated from cloud water.</title>
        <authorList>
            <person name="Jarrige D."/>
            <person name="Haridas S."/>
            <person name="Bleykasten-Grosshans C."/>
            <person name="Joly M."/>
            <person name="Nadalig T."/>
            <person name="Sancelme M."/>
            <person name="Vuilleumier S."/>
            <person name="Grigoriev I.V."/>
            <person name="Amato P."/>
            <person name="Bringel F."/>
        </authorList>
    </citation>
    <scope>NUCLEOTIDE SEQUENCE</scope>
    <source>
        <strain evidence="3">PDD-24b-2</strain>
    </source>
</reference>
<dbReference type="EMBL" id="JAKWFO010000003">
    <property type="protein sequence ID" value="KAI9638304.1"/>
    <property type="molecule type" value="Genomic_DNA"/>
</dbReference>
<gene>
    <name evidence="3" type="ORF">MKK02DRAFT_42691</name>
</gene>
<keyword evidence="2" id="KW-0472">Membrane</keyword>
<dbReference type="AlphaFoldDB" id="A0AA38HG93"/>
<feature type="region of interest" description="Disordered" evidence="1">
    <location>
        <begin position="1"/>
        <end position="29"/>
    </location>
</feature>